<reference evidence="1 2" key="1">
    <citation type="submission" date="2016-10" db="EMBL/GenBank/DDBJ databases">
        <authorList>
            <person name="de Groot N.N."/>
        </authorList>
    </citation>
    <scope>NUCLEOTIDE SEQUENCE [LARGE SCALE GENOMIC DNA]</scope>
    <source>
        <strain evidence="1 2">DSM 40306</strain>
    </source>
</reference>
<dbReference type="GeneID" id="95516795"/>
<dbReference type="Proteomes" id="UP000182375">
    <property type="component" value="Unassembled WGS sequence"/>
</dbReference>
<protein>
    <submittedName>
        <fullName evidence="1">Uncharacterized protein</fullName>
    </submittedName>
</protein>
<accession>A0A1H4RNV1</accession>
<organism evidence="1 2">
    <name type="scientific">Streptomyces misionensis</name>
    <dbReference type="NCBI Taxonomy" id="67331"/>
    <lineage>
        <taxon>Bacteria</taxon>
        <taxon>Bacillati</taxon>
        <taxon>Actinomycetota</taxon>
        <taxon>Actinomycetes</taxon>
        <taxon>Kitasatosporales</taxon>
        <taxon>Streptomycetaceae</taxon>
        <taxon>Streptomyces</taxon>
    </lineage>
</organism>
<dbReference type="AlphaFoldDB" id="A0A1H4RNV1"/>
<name>A0A1H4RNV1_9ACTN</name>
<evidence type="ECO:0000313" key="1">
    <source>
        <dbReference type="EMBL" id="SEC33539.1"/>
    </source>
</evidence>
<proteinExistence type="predicted"/>
<dbReference type="RefSeq" id="WP_167381393.1">
    <property type="nucleotide sequence ID" value="NZ_FNTD01000004.1"/>
</dbReference>
<evidence type="ECO:0000313" key="2">
    <source>
        <dbReference type="Proteomes" id="UP000182375"/>
    </source>
</evidence>
<gene>
    <name evidence="1" type="ORF">SAMN04490357_1749</name>
</gene>
<dbReference type="EMBL" id="FNTD01000004">
    <property type="protein sequence ID" value="SEC33539.1"/>
    <property type="molecule type" value="Genomic_DNA"/>
</dbReference>
<sequence>MDYTKSYKSQCDAACLHCGAALAQKQGAGRVKRFCTPDHGRLWRQRARALGFDV</sequence>
<dbReference type="STRING" id="67331.SAMN04490357_1749"/>